<protein>
    <recommendedName>
        <fullName evidence="3">LysM domain-containing protein</fullName>
    </recommendedName>
</protein>
<feature type="compositionally biased region" description="Basic and acidic residues" evidence="1">
    <location>
        <begin position="224"/>
        <end position="241"/>
    </location>
</feature>
<dbReference type="InterPro" id="IPR018392">
    <property type="entry name" value="LysM"/>
</dbReference>
<evidence type="ECO:0000256" key="1">
    <source>
        <dbReference type="SAM" id="MobiDB-lite"/>
    </source>
</evidence>
<organism evidence="4 5">
    <name type="scientific">Fluviispira sanaruensis</name>
    <dbReference type="NCBI Taxonomy" id="2493639"/>
    <lineage>
        <taxon>Bacteria</taxon>
        <taxon>Pseudomonadati</taxon>
        <taxon>Bdellovibrionota</taxon>
        <taxon>Oligoflexia</taxon>
        <taxon>Silvanigrellales</taxon>
        <taxon>Silvanigrellaceae</taxon>
        <taxon>Fluviispira</taxon>
    </lineage>
</organism>
<feature type="signal peptide" evidence="2">
    <location>
        <begin position="1"/>
        <end position="30"/>
    </location>
</feature>
<dbReference type="KEGG" id="sbf:JCM31447_00740"/>
<reference evidence="4 5" key="1">
    <citation type="submission" date="2018-12" db="EMBL/GenBank/DDBJ databases">
        <title>Rubrispira sanarue gen. nov., sp., nov., a member of the order Silvanigrellales, isolated from a brackish lake in Hamamatsu Japan.</title>
        <authorList>
            <person name="Maejima Y."/>
            <person name="Iino T."/>
            <person name="Muraguchi Y."/>
            <person name="Fukuda K."/>
            <person name="Nojiri H."/>
            <person name="Ohkuma M."/>
            <person name="Moriuchi R."/>
            <person name="Dohra H."/>
            <person name="Kimbara K."/>
            <person name="Shintani M."/>
        </authorList>
    </citation>
    <scope>NUCLEOTIDE SEQUENCE [LARGE SCALE GENOMIC DNA]</scope>
    <source>
        <strain evidence="4 5">RF1110005</strain>
    </source>
</reference>
<sequence>MKNYNMQKMNSFYKKIKLLILCIIFGMAFIGCESSKQDTHDNPAQNIDNSQSKNNTGEILEYAEGLVPPPSQNIVLAYYVQAGDNLAIIAKKIYGDKKEWLKLAELNNLIDPHKIYAGDVIYYSLTIKTKAFSETYEGAPKAKIIVKKGDTLTHISRAVFGKSKDWRVLWKENPHIVNPDKLKVGDVIYFRPKALTAEASSFSSSVIENKNENIPPPQTDNNNSDEKGDSLQSKVENKTEL</sequence>
<dbReference type="OrthoDB" id="5526765at2"/>
<dbReference type="PROSITE" id="PS51257">
    <property type="entry name" value="PROKAR_LIPOPROTEIN"/>
    <property type="match status" value="1"/>
</dbReference>
<dbReference type="InterPro" id="IPR052196">
    <property type="entry name" value="Bact_Kbp"/>
</dbReference>
<dbReference type="InterPro" id="IPR036779">
    <property type="entry name" value="LysM_dom_sf"/>
</dbReference>
<feature type="region of interest" description="Disordered" evidence="1">
    <location>
        <begin position="205"/>
        <end position="241"/>
    </location>
</feature>
<name>A0A4V0P216_FLUSA</name>
<evidence type="ECO:0000313" key="4">
    <source>
        <dbReference type="EMBL" id="BBH51657.1"/>
    </source>
</evidence>
<feature type="domain" description="LysM" evidence="3">
    <location>
        <begin position="142"/>
        <end position="190"/>
    </location>
</feature>
<keyword evidence="2" id="KW-0732">Signal</keyword>
<proteinExistence type="predicted"/>
<evidence type="ECO:0000256" key="2">
    <source>
        <dbReference type="SAM" id="SignalP"/>
    </source>
</evidence>
<dbReference type="PANTHER" id="PTHR34700">
    <property type="entry name" value="POTASSIUM BINDING PROTEIN KBP"/>
    <property type="match status" value="1"/>
</dbReference>
<dbReference type="RefSeq" id="WP_130605414.1">
    <property type="nucleotide sequence ID" value="NZ_AP019368.1"/>
</dbReference>
<gene>
    <name evidence="4" type="ORF">JCM31447_00740</name>
</gene>
<dbReference type="Proteomes" id="UP000291236">
    <property type="component" value="Chromosome"/>
</dbReference>
<evidence type="ECO:0000259" key="3">
    <source>
        <dbReference type="PROSITE" id="PS51782"/>
    </source>
</evidence>
<dbReference type="PANTHER" id="PTHR34700:SF8">
    <property type="entry name" value="POTASSIUM BINDING PROTEIN KBP"/>
    <property type="match status" value="1"/>
</dbReference>
<keyword evidence="5" id="KW-1185">Reference proteome</keyword>
<dbReference type="Gene3D" id="3.10.350.10">
    <property type="entry name" value="LysM domain"/>
    <property type="match status" value="2"/>
</dbReference>
<dbReference type="CDD" id="cd00118">
    <property type="entry name" value="LysM"/>
    <property type="match status" value="1"/>
</dbReference>
<dbReference type="SUPFAM" id="SSF54106">
    <property type="entry name" value="LysM domain"/>
    <property type="match status" value="1"/>
</dbReference>
<dbReference type="EMBL" id="AP019368">
    <property type="protein sequence ID" value="BBH51657.1"/>
    <property type="molecule type" value="Genomic_DNA"/>
</dbReference>
<dbReference type="Pfam" id="PF01476">
    <property type="entry name" value="LysM"/>
    <property type="match status" value="2"/>
</dbReference>
<accession>A0A4V0P216</accession>
<dbReference type="AlphaFoldDB" id="A0A4V0P216"/>
<dbReference type="SMART" id="SM00257">
    <property type="entry name" value="LysM"/>
    <property type="match status" value="2"/>
</dbReference>
<dbReference type="PROSITE" id="PS51782">
    <property type="entry name" value="LYSM"/>
    <property type="match status" value="2"/>
</dbReference>
<evidence type="ECO:0000313" key="5">
    <source>
        <dbReference type="Proteomes" id="UP000291236"/>
    </source>
</evidence>
<feature type="domain" description="LysM" evidence="3">
    <location>
        <begin position="76"/>
        <end position="123"/>
    </location>
</feature>
<feature type="chain" id="PRO_5020944956" description="LysM domain-containing protein" evidence="2">
    <location>
        <begin position="31"/>
        <end position="241"/>
    </location>
</feature>